<gene>
    <name evidence="4" type="ORF">Egran_01106</name>
</gene>
<dbReference type="Pfam" id="PF12796">
    <property type="entry name" value="Ank_2"/>
    <property type="match status" value="1"/>
</dbReference>
<evidence type="ECO:0000256" key="1">
    <source>
        <dbReference type="ARBA" id="ARBA00022737"/>
    </source>
</evidence>
<dbReference type="SMART" id="SM00248">
    <property type="entry name" value="ANK"/>
    <property type="match status" value="5"/>
</dbReference>
<organism evidence="4 5">
    <name type="scientific">Elaphomyces granulatus</name>
    <dbReference type="NCBI Taxonomy" id="519963"/>
    <lineage>
        <taxon>Eukaryota</taxon>
        <taxon>Fungi</taxon>
        <taxon>Dikarya</taxon>
        <taxon>Ascomycota</taxon>
        <taxon>Pezizomycotina</taxon>
        <taxon>Eurotiomycetes</taxon>
        <taxon>Eurotiomycetidae</taxon>
        <taxon>Eurotiales</taxon>
        <taxon>Elaphomycetaceae</taxon>
        <taxon>Elaphomyces</taxon>
    </lineage>
</organism>
<dbReference type="PANTHER" id="PTHR24198:SF165">
    <property type="entry name" value="ANKYRIN REPEAT-CONTAINING PROTEIN-RELATED"/>
    <property type="match status" value="1"/>
</dbReference>
<keyword evidence="2 3" id="KW-0040">ANK repeat</keyword>
<evidence type="ECO:0000313" key="5">
    <source>
        <dbReference type="Proteomes" id="UP000243515"/>
    </source>
</evidence>
<feature type="repeat" description="ANK" evidence="3">
    <location>
        <begin position="333"/>
        <end position="357"/>
    </location>
</feature>
<dbReference type="PROSITE" id="PS50088">
    <property type="entry name" value="ANK_REPEAT"/>
    <property type="match status" value="2"/>
</dbReference>
<dbReference type="OrthoDB" id="21416at2759"/>
<dbReference type="GO" id="GO:0005737">
    <property type="term" value="C:cytoplasm"/>
    <property type="evidence" value="ECO:0007669"/>
    <property type="project" value="TreeGrafter"/>
</dbReference>
<reference evidence="4 5" key="1">
    <citation type="journal article" date="2015" name="Environ. Microbiol.">
        <title>Metagenome sequence of Elaphomyces granulatus from sporocarp tissue reveals Ascomycota ectomycorrhizal fingerprints of genome expansion and a Proteobacteria-rich microbiome.</title>
        <authorList>
            <person name="Quandt C.A."/>
            <person name="Kohler A."/>
            <person name="Hesse C.N."/>
            <person name="Sharpton T.J."/>
            <person name="Martin F."/>
            <person name="Spatafora J.W."/>
        </authorList>
    </citation>
    <scope>NUCLEOTIDE SEQUENCE [LARGE SCALE GENOMIC DNA]</scope>
    <source>
        <strain evidence="4 5">OSC145934</strain>
    </source>
</reference>
<dbReference type="SUPFAM" id="SSF48403">
    <property type="entry name" value="Ankyrin repeat"/>
    <property type="match status" value="1"/>
</dbReference>
<proteinExistence type="predicted"/>
<accession>A0A232M413</accession>
<dbReference type="Proteomes" id="UP000243515">
    <property type="component" value="Unassembled WGS sequence"/>
</dbReference>
<dbReference type="EMBL" id="NPHW01002595">
    <property type="protein sequence ID" value="OXV11133.1"/>
    <property type="molecule type" value="Genomic_DNA"/>
</dbReference>
<protein>
    <submittedName>
        <fullName evidence="4">Uncharacterized protein</fullName>
    </submittedName>
</protein>
<evidence type="ECO:0000313" key="4">
    <source>
        <dbReference type="EMBL" id="OXV11133.1"/>
    </source>
</evidence>
<dbReference type="Pfam" id="PF00023">
    <property type="entry name" value="Ank"/>
    <property type="match status" value="2"/>
</dbReference>
<keyword evidence="1" id="KW-0677">Repeat</keyword>
<dbReference type="Gene3D" id="1.25.40.20">
    <property type="entry name" value="Ankyrin repeat-containing domain"/>
    <property type="match status" value="1"/>
</dbReference>
<dbReference type="PROSITE" id="PS50297">
    <property type="entry name" value="ANK_REP_REGION"/>
    <property type="match status" value="2"/>
</dbReference>
<evidence type="ECO:0000256" key="2">
    <source>
        <dbReference type="ARBA" id="ARBA00023043"/>
    </source>
</evidence>
<keyword evidence="5" id="KW-1185">Reference proteome</keyword>
<dbReference type="InterPro" id="IPR002110">
    <property type="entry name" value="Ankyrin_rpt"/>
</dbReference>
<comment type="caution">
    <text evidence="4">The sequence shown here is derived from an EMBL/GenBank/DDBJ whole genome shotgun (WGS) entry which is preliminary data.</text>
</comment>
<dbReference type="PANTHER" id="PTHR24198">
    <property type="entry name" value="ANKYRIN REPEAT AND PROTEIN KINASE DOMAIN-CONTAINING PROTEIN"/>
    <property type="match status" value="1"/>
</dbReference>
<dbReference type="InterPro" id="IPR036770">
    <property type="entry name" value="Ankyrin_rpt-contain_sf"/>
</dbReference>
<feature type="repeat" description="ANK" evidence="3">
    <location>
        <begin position="263"/>
        <end position="295"/>
    </location>
</feature>
<sequence>MALFCTEYLLSAPFSLIILDGEIQRYAISGCYVLQNYAVLHWFDHLILSAENPPFREDELDVYDQLLRSTSSFLKSYGTQSKLKAIFKNEPINSLTGICGCLPQDLKTRTELFDLEWRTLRIRSVIERLLDKRESNNIDERLFREFYGMNRFKCPRIWCYGFTEGFDKLLARDEHVKRHDRPFSCIDKGCPFYKLGFETEAQLKRHVERNHPWADDNVVQFPQPPRRKEDTTSICKAAERGDKAAVEAFLEAGANIHETTNNMGATPLLLAAKNGHIGICELLLSKGADVNFKGPKKSVDMTALHAAVEAGEEEVVRYLLTVRDIRLDEQAKFGVNLLHFAAKAGHLQIFEMLLKTGKLSIEARQRTLWPPRLYRTPLMCAVEMGHDAIVRMLLMEPNVKVDVQDKKVWEALFRYSWKAFNPQFKGVLDSLARQKGLLKSEKSEEFVLEAETLHGPAENHSGGMRNQCNQVDEEWWRLKSIIDKIDAPNCDTDQNAASEQRKESQSGRWVLQNDDFQAWCNVTNAGSNPLLYINGIPGAGIGLKS</sequence>
<dbReference type="AlphaFoldDB" id="A0A232M413"/>
<name>A0A232M413_9EURO</name>
<evidence type="ECO:0000256" key="3">
    <source>
        <dbReference type="PROSITE-ProRule" id="PRU00023"/>
    </source>
</evidence>